<sequence length="202" mass="23019">MGDHQEHIVMLPFLTLGHMIPFLALSKRIQERTSYKITIVSTPFNVKYLSSTIAKDSTEQVVQNPKNISLVSLPYNSSEHGLPPNTENREALPLKYMLTIFHSILSLKDPLTKLVLEITDKDAYVSVWLNLPHLLASDGVFKMPEFDDSCSFFSINQLHPFMKSVDGFTQFMDSEVSKRGEMELNLQENTTHPFENQPHPNV</sequence>
<dbReference type="Gene3D" id="3.40.50.2000">
    <property type="entry name" value="Glycogen Phosphorylase B"/>
    <property type="match status" value="1"/>
</dbReference>
<evidence type="ECO:0000256" key="1">
    <source>
        <dbReference type="ARBA" id="ARBA00009995"/>
    </source>
</evidence>
<dbReference type="EMBL" id="JACEIK010001347">
    <property type="protein sequence ID" value="MCD7468506.1"/>
    <property type="molecule type" value="Genomic_DNA"/>
</dbReference>
<keyword evidence="3" id="KW-1185">Reference proteome</keyword>
<gene>
    <name evidence="2" type="ORF">HAX54_006777</name>
</gene>
<reference evidence="2 3" key="1">
    <citation type="journal article" date="2021" name="BMC Genomics">
        <title>Datura genome reveals duplications of psychoactive alkaloid biosynthetic genes and high mutation rate following tissue culture.</title>
        <authorList>
            <person name="Rajewski A."/>
            <person name="Carter-House D."/>
            <person name="Stajich J."/>
            <person name="Litt A."/>
        </authorList>
    </citation>
    <scope>NUCLEOTIDE SEQUENCE [LARGE SCALE GENOMIC DNA]</scope>
    <source>
        <strain evidence="2">AR-01</strain>
    </source>
</reference>
<evidence type="ECO:0000313" key="2">
    <source>
        <dbReference type="EMBL" id="MCD7468506.1"/>
    </source>
</evidence>
<evidence type="ECO:0000313" key="3">
    <source>
        <dbReference type="Proteomes" id="UP000823775"/>
    </source>
</evidence>
<accession>A0ABS8TAQ6</accession>
<feature type="non-terminal residue" evidence="2">
    <location>
        <position position="202"/>
    </location>
</feature>
<dbReference type="SUPFAM" id="SSF53756">
    <property type="entry name" value="UDP-Glycosyltransferase/glycogen phosphorylase"/>
    <property type="match status" value="1"/>
</dbReference>
<protein>
    <submittedName>
        <fullName evidence="2">Uncharacterized protein</fullName>
    </submittedName>
</protein>
<organism evidence="2 3">
    <name type="scientific">Datura stramonium</name>
    <name type="common">Jimsonweed</name>
    <name type="synonym">Common thornapple</name>
    <dbReference type="NCBI Taxonomy" id="4076"/>
    <lineage>
        <taxon>Eukaryota</taxon>
        <taxon>Viridiplantae</taxon>
        <taxon>Streptophyta</taxon>
        <taxon>Embryophyta</taxon>
        <taxon>Tracheophyta</taxon>
        <taxon>Spermatophyta</taxon>
        <taxon>Magnoliopsida</taxon>
        <taxon>eudicotyledons</taxon>
        <taxon>Gunneridae</taxon>
        <taxon>Pentapetalae</taxon>
        <taxon>asterids</taxon>
        <taxon>lamiids</taxon>
        <taxon>Solanales</taxon>
        <taxon>Solanaceae</taxon>
        <taxon>Solanoideae</taxon>
        <taxon>Datureae</taxon>
        <taxon>Datura</taxon>
    </lineage>
</organism>
<proteinExistence type="inferred from homology"/>
<dbReference type="PANTHER" id="PTHR48047:SF107">
    <property type="entry name" value="UDP-GLYCOSYLTRANSFERASE 92A1-LIKE"/>
    <property type="match status" value="1"/>
</dbReference>
<dbReference type="PANTHER" id="PTHR48047">
    <property type="entry name" value="GLYCOSYLTRANSFERASE"/>
    <property type="match status" value="1"/>
</dbReference>
<comment type="caution">
    <text evidence="2">The sequence shown here is derived from an EMBL/GenBank/DDBJ whole genome shotgun (WGS) entry which is preliminary data.</text>
</comment>
<name>A0ABS8TAQ6_DATST</name>
<dbReference type="Proteomes" id="UP000823775">
    <property type="component" value="Unassembled WGS sequence"/>
</dbReference>
<comment type="similarity">
    <text evidence="1">Belongs to the UDP-glycosyltransferase family.</text>
</comment>